<feature type="region of interest" description="Disordered" evidence="2">
    <location>
        <begin position="1"/>
        <end position="22"/>
    </location>
</feature>
<dbReference type="PANTHER" id="PTHR43081">
    <property type="entry name" value="ADENYLATE CYCLASE, TERMINAL-DIFFERENTIATION SPECIFIC-RELATED"/>
    <property type="match status" value="1"/>
</dbReference>
<evidence type="ECO:0000313" key="4">
    <source>
        <dbReference type="EMBL" id="GAA4735267.1"/>
    </source>
</evidence>
<organism evidence="4 5">
    <name type="scientific">Nocardioides endophyticus</name>
    <dbReference type="NCBI Taxonomy" id="1353775"/>
    <lineage>
        <taxon>Bacteria</taxon>
        <taxon>Bacillati</taxon>
        <taxon>Actinomycetota</taxon>
        <taxon>Actinomycetes</taxon>
        <taxon>Propionibacteriales</taxon>
        <taxon>Nocardioidaceae</taxon>
        <taxon>Nocardioides</taxon>
    </lineage>
</organism>
<evidence type="ECO:0000256" key="2">
    <source>
        <dbReference type="SAM" id="MobiDB-lite"/>
    </source>
</evidence>
<dbReference type="SUPFAM" id="SSF55073">
    <property type="entry name" value="Nucleotide cyclase"/>
    <property type="match status" value="1"/>
</dbReference>
<dbReference type="InterPro" id="IPR001054">
    <property type="entry name" value="A/G_cyclase"/>
</dbReference>
<dbReference type="SMART" id="SM00044">
    <property type="entry name" value="CYCc"/>
    <property type="match status" value="1"/>
</dbReference>
<name>A0ABP8YND9_9ACTN</name>
<dbReference type="RefSeq" id="WP_345526506.1">
    <property type="nucleotide sequence ID" value="NZ_BAABKN010000012.1"/>
</dbReference>
<evidence type="ECO:0000256" key="1">
    <source>
        <dbReference type="ARBA" id="ARBA00005381"/>
    </source>
</evidence>
<reference evidence="5" key="1">
    <citation type="journal article" date="2019" name="Int. J. Syst. Evol. Microbiol.">
        <title>The Global Catalogue of Microorganisms (GCM) 10K type strain sequencing project: providing services to taxonomists for standard genome sequencing and annotation.</title>
        <authorList>
            <consortium name="The Broad Institute Genomics Platform"/>
            <consortium name="The Broad Institute Genome Sequencing Center for Infectious Disease"/>
            <person name="Wu L."/>
            <person name="Ma J."/>
        </authorList>
    </citation>
    <scope>NUCLEOTIDE SEQUENCE [LARGE SCALE GENOMIC DNA]</scope>
    <source>
        <strain evidence="5">JCM 18532</strain>
    </source>
</reference>
<dbReference type="PROSITE" id="PS50125">
    <property type="entry name" value="GUANYLATE_CYCLASE_2"/>
    <property type="match status" value="1"/>
</dbReference>
<dbReference type="InterPro" id="IPR050697">
    <property type="entry name" value="Adenylyl/Guanylyl_Cyclase_3/4"/>
</dbReference>
<proteinExistence type="inferred from homology"/>
<dbReference type="Proteomes" id="UP001499882">
    <property type="component" value="Unassembled WGS sequence"/>
</dbReference>
<sequence length="340" mass="37076">MTPRQDMTTEPEPTEPDARPGPEDLERAILGQEVEFNALEVAAATGVTLAEARRLWRALGFPEHGVENAYTDADTEALSTMISAVRADLFDFDLAVNLTRAVGQTMARLADWEVSTLVSRVDELAAGPDSDEGRTGSALRLIEQIKGPFEDLLIYVWRRHLAAAVARVEAMRSNEEDLNTVQLTVGFADIVSFTALSNRLTEERIGDLVELFESRCSDVVTVHGGRVIKSIGDSVLFVSEDPIGAYNIAEGIINVVGRDSRMPDIRLGLATGSVVMRLGDVFGPPVNLAARLTAVARRNRIIIDATTAGLLPDDEFETRRLPARPVRGFGIVEPLTVRRS</sequence>
<dbReference type="PANTHER" id="PTHR43081:SF19">
    <property type="entry name" value="PH-SENSITIVE ADENYLATE CYCLASE RV1264"/>
    <property type="match status" value="1"/>
</dbReference>
<dbReference type="EMBL" id="BAABKN010000012">
    <property type="protein sequence ID" value="GAA4735267.1"/>
    <property type="molecule type" value="Genomic_DNA"/>
</dbReference>
<comment type="similarity">
    <text evidence="1">Belongs to the adenylyl cyclase class-3 family.</text>
</comment>
<gene>
    <name evidence="4" type="ORF">GCM10023350_18810</name>
</gene>
<protein>
    <submittedName>
        <fullName evidence="4">Adenylate/guanylate cyclase domain-containing protein</fullName>
    </submittedName>
</protein>
<accession>A0ABP8YND9</accession>
<dbReference type="Gene3D" id="3.30.70.1230">
    <property type="entry name" value="Nucleotide cyclase"/>
    <property type="match status" value="1"/>
</dbReference>
<dbReference type="Pfam" id="PF00211">
    <property type="entry name" value="Guanylate_cyc"/>
    <property type="match status" value="1"/>
</dbReference>
<dbReference type="CDD" id="cd07302">
    <property type="entry name" value="CHD"/>
    <property type="match status" value="1"/>
</dbReference>
<feature type="domain" description="Guanylate cyclase" evidence="3">
    <location>
        <begin position="184"/>
        <end position="293"/>
    </location>
</feature>
<comment type="caution">
    <text evidence="4">The sequence shown here is derived from an EMBL/GenBank/DDBJ whole genome shotgun (WGS) entry which is preliminary data.</text>
</comment>
<evidence type="ECO:0000313" key="5">
    <source>
        <dbReference type="Proteomes" id="UP001499882"/>
    </source>
</evidence>
<evidence type="ECO:0000259" key="3">
    <source>
        <dbReference type="PROSITE" id="PS50125"/>
    </source>
</evidence>
<keyword evidence="5" id="KW-1185">Reference proteome</keyword>
<dbReference type="InterPro" id="IPR029787">
    <property type="entry name" value="Nucleotide_cyclase"/>
</dbReference>